<name>A0A168QNR3_ABSGL</name>
<gene>
    <name evidence="1" type="primary">ABSGL_11063.1 scaffold 12129</name>
</gene>
<protein>
    <recommendedName>
        <fullName evidence="3">XPG N-terminal domain-containing protein</fullName>
    </recommendedName>
</protein>
<evidence type="ECO:0000313" key="2">
    <source>
        <dbReference type="Proteomes" id="UP000078561"/>
    </source>
</evidence>
<evidence type="ECO:0000313" key="1">
    <source>
        <dbReference type="EMBL" id="SAM05194.1"/>
    </source>
</evidence>
<keyword evidence="2" id="KW-1185">Reference proteome</keyword>
<evidence type="ECO:0008006" key="3">
    <source>
        <dbReference type="Google" id="ProtNLM"/>
    </source>
</evidence>
<sequence>MDSLTTAHHKLLDVKHSLCYLSCIVNVVFTGERRLIETVAVSQLKGTRLGVDGNYWLRKILVKEPSLTAMGGTPFTLQHAIEKELEHFKQVILL</sequence>
<dbReference type="InParanoid" id="A0A168QNR3"/>
<dbReference type="AlphaFoldDB" id="A0A168QNR3"/>
<proteinExistence type="predicted"/>
<dbReference type="InterPro" id="IPR029060">
    <property type="entry name" value="PIN-like_dom_sf"/>
</dbReference>
<dbReference type="STRING" id="4829.A0A168QNR3"/>
<accession>A0A168QNR3</accession>
<organism evidence="1">
    <name type="scientific">Absidia glauca</name>
    <name type="common">Pin mould</name>
    <dbReference type="NCBI Taxonomy" id="4829"/>
    <lineage>
        <taxon>Eukaryota</taxon>
        <taxon>Fungi</taxon>
        <taxon>Fungi incertae sedis</taxon>
        <taxon>Mucoromycota</taxon>
        <taxon>Mucoromycotina</taxon>
        <taxon>Mucoromycetes</taxon>
        <taxon>Mucorales</taxon>
        <taxon>Cunninghamellaceae</taxon>
        <taxon>Absidia</taxon>
    </lineage>
</organism>
<reference evidence="1" key="1">
    <citation type="submission" date="2016-04" db="EMBL/GenBank/DDBJ databases">
        <authorList>
            <person name="Evans L.H."/>
            <person name="Alamgir A."/>
            <person name="Owens N."/>
            <person name="Weber N.D."/>
            <person name="Virtaneva K."/>
            <person name="Barbian K."/>
            <person name="Babar A."/>
            <person name="Rosenke K."/>
        </authorList>
    </citation>
    <scope>NUCLEOTIDE SEQUENCE [LARGE SCALE GENOMIC DNA]</scope>
    <source>
        <strain evidence="1">CBS 101.48</strain>
    </source>
</reference>
<dbReference type="SUPFAM" id="SSF88723">
    <property type="entry name" value="PIN domain-like"/>
    <property type="match status" value="1"/>
</dbReference>
<dbReference type="OrthoDB" id="17262at2759"/>
<dbReference type="EMBL" id="LT554433">
    <property type="protein sequence ID" value="SAM05194.1"/>
    <property type="molecule type" value="Genomic_DNA"/>
</dbReference>
<dbReference type="Proteomes" id="UP000078561">
    <property type="component" value="Unassembled WGS sequence"/>
</dbReference>